<organism evidence="3 4">
    <name type="scientific">Nematostella vectensis</name>
    <name type="common">Starlet sea anemone</name>
    <dbReference type="NCBI Taxonomy" id="45351"/>
    <lineage>
        <taxon>Eukaryota</taxon>
        <taxon>Metazoa</taxon>
        <taxon>Cnidaria</taxon>
        <taxon>Anthozoa</taxon>
        <taxon>Hexacorallia</taxon>
        <taxon>Actiniaria</taxon>
        <taxon>Edwardsiidae</taxon>
        <taxon>Nematostella</taxon>
    </lineage>
</organism>
<dbReference type="Pfam" id="PF00092">
    <property type="entry name" value="VWA"/>
    <property type="match status" value="1"/>
</dbReference>
<evidence type="ECO:0000256" key="1">
    <source>
        <dbReference type="SAM" id="SignalP"/>
    </source>
</evidence>
<keyword evidence="1" id="KW-0732">Signal</keyword>
<feature type="domain" description="VWFA" evidence="2">
    <location>
        <begin position="94"/>
        <end position="264"/>
    </location>
</feature>
<evidence type="ECO:0000313" key="4">
    <source>
        <dbReference type="Proteomes" id="UP000001593"/>
    </source>
</evidence>
<dbReference type="AlphaFoldDB" id="A7RF22"/>
<dbReference type="PROSITE" id="PS50234">
    <property type="entry name" value="VWFA"/>
    <property type="match status" value="1"/>
</dbReference>
<protein>
    <recommendedName>
        <fullName evidence="2">VWFA domain-containing protein</fullName>
    </recommendedName>
</protein>
<dbReference type="OMA" id="ATSKQWH"/>
<reference evidence="3 4" key="1">
    <citation type="journal article" date="2007" name="Science">
        <title>Sea anemone genome reveals ancestral eumetazoan gene repertoire and genomic organization.</title>
        <authorList>
            <person name="Putnam N.H."/>
            <person name="Srivastava M."/>
            <person name="Hellsten U."/>
            <person name="Dirks B."/>
            <person name="Chapman J."/>
            <person name="Salamov A."/>
            <person name="Terry A."/>
            <person name="Shapiro H."/>
            <person name="Lindquist E."/>
            <person name="Kapitonov V.V."/>
            <person name="Jurka J."/>
            <person name="Genikhovich G."/>
            <person name="Grigoriev I.V."/>
            <person name="Lucas S.M."/>
            <person name="Steele R.E."/>
            <person name="Finnerty J.R."/>
            <person name="Technau U."/>
            <person name="Martindale M.Q."/>
            <person name="Rokhsar D.S."/>
        </authorList>
    </citation>
    <scope>NUCLEOTIDE SEQUENCE [LARGE SCALE GENOMIC DNA]</scope>
    <source>
        <strain evidence="4">CH2 X CH6</strain>
    </source>
</reference>
<dbReference type="CDD" id="cd01450">
    <property type="entry name" value="vWFA_subfamily_ECM"/>
    <property type="match status" value="1"/>
</dbReference>
<dbReference type="SUPFAM" id="SSF53300">
    <property type="entry name" value="vWA-like"/>
    <property type="match status" value="1"/>
</dbReference>
<sequence length="274" mass="31068">MAVVRYLGLLLILAFFTGLGKGDIWETAGDDTWLSKRIQIAERVPPHMITAQRIQRFFIIDEPDDPSTHRILRRAPEFPGASRTKRDVKASFYDVIFAVDSSGSIKETGFRAGIRALRILISRAKPTTIYSAVSYSEHAHIEFSFKSPKEAVSLLHSARFLGFRTNTQDALRECRNLFTNKTSGVRMRSHKRVLIVTDGRSNVDKELTLYQAFQLKLMGVEVFVVAVGKYIKGIEEILGMASSFEKHLFRVESLAGFARVVRMIPPWPYRSRGN</sequence>
<evidence type="ECO:0000313" key="3">
    <source>
        <dbReference type="EMBL" id="EDO50016.1"/>
    </source>
</evidence>
<dbReference type="PhylomeDB" id="A7RF22"/>
<dbReference type="PANTHER" id="PTHR24020">
    <property type="entry name" value="COLLAGEN ALPHA"/>
    <property type="match status" value="1"/>
</dbReference>
<dbReference type="EMBL" id="DS469507">
    <property type="protein sequence ID" value="EDO50016.1"/>
    <property type="molecule type" value="Genomic_DNA"/>
</dbReference>
<dbReference type="InterPro" id="IPR036465">
    <property type="entry name" value="vWFA_dom_sf"/>
</dbReference>
<feature type="chain" id="PRO_5002713433" description="VWFA domain-containing protein" evidence="1">
    <location>
        <begin position="23"/>
        <end position="274"/>
    </location>
</feature>
<accession>A7RF22</accession>
<dbReference type="InParanoid" id="A7RF22"/>
<gene>
    <name evidence="3" type="ORF">NEMVEDRAFT_v1g196236</name>
</gene>
<keyword evidence="4" id="KW-1185">Reference proteome</keyword>
<dbReference type="InterPro" id="IPR002035">
    <property type="entry name" value="VWF_A"/>
</dbReference>
<dbReference type="SMART" id="SM00327">
    <property type="entry name" value="VWA"/>
    <property type="match status" value="1"/>
</dbReference>
<dbReference type="PRINTS" id="PR00453">
    <property type="entry name" value="VWFADOMAIN"/>
</dbReference>
<proteinExistence type="predicted"/>
<dbReference type="Gene3D" id="3.40.50.410">
    <property type="entry name" value="von Willebrand factor, type A domain"/>
    <property type="match status" value="1"/>
</dbReference>
<evidence type="ECO:0000259" key="2">
    <source>
        <dbReference type="PROSITE" id="PS50234"/>
    </source>
</evidence>
<feature type="signal peptide" evidence="1">
    <location>
        <begin position="1"/>
        <end position="22"/>
    </location>
</feature>
<dbReference type="KEGG" id="nve:5522208"/>
<name>A7RF22_NEMVE</name>
<dbReference type="PANTHER" id="PTHR24020:SF84">
    <property type="entry name" value="VWFA DOMAIN-CONTAINING PROTEIN"/>
    <property type="match status" value="1"/>
</dbReference>
<dbReference type="OrthoDB" id="5964156at2759"/>
<dbReference type="InterPro" id="IPR050525">
    <property type="entry name" value="ECM_Assembly_Org"/>
</dbReference>
<dbReference type="Proteomes" id="UP000001593">
    <property type="component" value="Unassembled WGS sequence"/>
</dbReference>
<dbReference type="HOGENOM" id="CLU_078624_0_0_1"/>